<evidence type="ECO:0000256" key="4">
    <source>
        <dbReference type="SAM" id="Coils"/>
    </source>
</evidence>
<feature type="coiled-coil region" evidence="4">
    <location>
        <begin position="242"/>
        <end position="279"/>
    </location>
</feature>
<dbReference type="Pfam" id="PF02518">
    <property type="entry name" value="HATPase_c"/>
    <property type="match status" value="1"/>
</dbReference>
<dbReference type="InterPro" id="IPR004358">
    <property type="entry name" value="Sig_transdc_His_kin-like_C"/>
</dbReference>
<evidence type="ECO:0000259" key="6">
    <source>
        <dbReference type="PROSITE" id="PS50109"/>
    </source>
</evidence>
<dbReference type="InterPro" id="IPR003661">
    <property type="entry name" value="HisK_dim/P_dom"/>
</dbReference>
<dbReference type="InterPro" id="IPR005467">
    <property type="entry name" value="His_kinase_dom"/>
</dbReference>
<dbReference type="Gene3D" id="1.10.287.130">
    <property type="match status" value="1"/>
</dbReference>
<keyword evidence="5" id="KW-1133">Transmembrane helix</keyword>
<dbReference type="EMBL" id="PHFL01000078">
    <property type="protein sequence ID" value="RFM22738.1"/>
    <property type="molecule type" value="Genomic_DNA"/>
</dbReference>
<keyword evidence="5" id="KW-0472">Membrane</keyword>
<dbReference type="Gene3D" id="3.30.565.10">
    <property type="entry name" value="Histidine kinase-like ATPase, C-terminal domain"/>
    <property type="match status" value="1"/>
</dbReference>
<protein>
    <recommendedName>
        <fullName evidence="2">histidine kinase</fullName>
        <ecNumber evidence="2">2.7.13.3</ecNumber>
    </recommendedName>
</protein>
<keyword evidence="5" id="KW-0812">Transmembrane</keyword>
<dbReference type="PRINTS" id="PR00344">
    <property type="entry name" value="BCTRLSENSOR"/>
</dbReference>
<dbReference type="GO" id="GO:0000155">
    <property type="term" value="F:phosphorelay sensor kinase activity"/>
    <property type="evidence" value="ECO:0007669"/>
    <property type="project" value="InterPro"/>
</dbReference>
<feature type="coiled-coil region" evidence="4">
    <location>
        <begin position="304"/>
        <end position="353"/>
    </location>
</feature>
<evidence type="ECO:0000313" key="7">
    <source>
        <dbReference type="EMBL" id="RFM22738.1"/>
    </source>
</evidence>
<organism evidence="7 8">
    <name type="scientific">Candidatus Thermochlorobacter aerophilus</name>
    <dbReference type="NCBI Taxonomy" id="1868324"/>
    <lineage>
        <taxon>Bacteria</taxon>
        <taxon>Pseudomonadati</taxon>
        <taxon>Chlorobiota</taxon>
        <taxon>Chlorobiia</taxon>
        <taxon>Chlorobiales</taxon>
        <taxon>Candidatus Thermochlorobacteriaceae</taxon>
        <taxon>Candidatus Thermochlorobacter</taxon>
    </lineage>
</organism>
<feature type="transmembrane region" description="Helical" evidence="5">
    <location>
        <begin position="29"/>
        <end position="50"/>
    </location>
</feature>
<accession>A0A395LX79</accession>
<evidence type="ECO:0000313" key="8">
    <source>
        <dbReference type="Proteomes" id="UP000266389"/>
    </source>
</evidence>
<feature type="transmembrane region" description="Helical" evidence="5">
    <location>
        <begin position="207"/>
        <end position="229"/>
    </location>
</feature>
<dbReference type="AlphaFoldDB" id="A0A395LX79"/>
<comment type="caution">
    <text evidence="7">The sequence shown here is derived from an EMBL/GenBank/DDBJ whole genome shotgun (WGS) entry which is preliminary data.</text>
</comment>
<dbReference type="SUPFAM" id="SSF47384">
    <property type="entry name" value="Homodimeric domain of signal transducing histidine kinase"/>
    <property type="match status" value="1"/>
</dbReference>
<comment type="catalytic activity">
    <reaction evidence="1">
        <text>ATP + protein L-histidine = ADP + protein N-phospho-L-histidine.</text>
        <dbReference type="EC" id="2.7.13.3"/>
    </reaction>
</comment>
<dbReference type="PANTHER" id="PTHR43065">
    <property type="entry name" value="SENSOR HISTIDINE KINASE"/>
    <property type="match status" value="1"/>
</dbReference>
<feature type="domain" description="Histidine kinase" evidence="6">
    <location>
        <begin position="288"/>
        <end position="537"/>
    </location>
</feature>
<dbReference type="InterPro" id="IPR036890">
    <property type="entry name" value="HATPase_C_sf"/>
</dbReference>
<dbReference type="PANTHER" id="PTHR43065:SF50">
    <property type="entry name" value="HISTIDINE KINASE"/>
    <property type="match status" value="1"/>
</dbReference>
<dbReference type="InterPro" id="IPR036097">
    <property type="entry name" value="HisK_dim/P_sf"/>
</dbReference>
<keyword evidence="3" id="KW-0597">Phosphoprotein</keyword>
<gene>
    <name evidence="7" type="ORF">D0433_14630</name>
</gene>
<dbReference type="CDD" id="cd00082">
    <property type="entry name" value="HisKA"/>
    <property type="match status" value="1"/>
</dbReference>
<proteinExistence type="predicted"/>
<dbReference type="Proteomes" id="UP000266389">
    <property type="component" value="Unassembled WGS sequence"/>
</dbReference>
<sequence length="552" mass="61765">MPHFDSNHSHAMQSPERPQVMVTSQYGELALYATLFLLLVSAVFVVNFILAQRSEAEAKQIALATQSARVWQTAEKSLRDAHIKVFTLDAFDSSFKEFAAAIKEFDQIQRALKNGGTAKLLGQPVTVEPVVEEKVLGALEAIETKWQSQREQFLKLAEQPSAVADTLLLERCVESLVHEGEAMLDANQRFIIALGEASNERITRLQALQVGAILLSLVVFFAMAIRLTISLRKRDRIILENTDEIIRQRNELASEKERIEQLLRDLKDTQAQLIQSEKMASLGQMVAGIAHEVNTPLGFVTNNLSIVERNVGILERALKEYQKMEMMLREGELSELEAQLENVRELVSRIEEMALVERTHKTLAESNLGLQRIQELVTNLRNFSRLDEAALKTVDLNENIDASLMIATNLVKHKAEVIKNYTPNLMVECYPAQLNQVFLNLITNAAQAIETFGKITITTQLEQDKAIIKVADTGVGIPEQNLKKIFEPFFTTKPVGQGTGLGLSIVYKIIEQHNGTIDVKSKVGEGTEFTITLPVKQAKQSVRESARHMQTA</sequence>
<dbReference type="EC" id="2.7.13.3" evidence="2"/>
<evidence type="ECO:0000256" key="5">
    <source>
        <dbReference type="SAM" id="Phobius"/>
    </source>
</evidence>
<dbReference type="InterPro" id="IPR003594">
    <property type="entry name" value="HATPase_dom"/>
</dbReference>
<name>A0A395LX79_9BACT</name>
<dbReference type="SMART" id="SM00388">
    <property type="entry name" value="HisKA"/>
    <property type="match status" value="1"/>
</dbReference>
<reference evidence="7 8" key="1">
    <citation type="journal article" date="2011" name="ISME J.">
        <title>Community ecology of hot spring cyanobacterial mats: predominant populations and their functional potential.</title>
        <authorList>
            <person name="Klatt C.G."/>
            <person name="Wood J.M."/>
            <person name="Rusch D.B."/>
            <person name="Bateson M.M."/>
            <person name="Hamamura N."/>
            <person name="Heidelberg J.F."/>
            <person name="Grossman A.R."/>
            <person name="Bhaya D."/>
            <person name="Cohan F.M."/>
            <person name="Kuhl M."/>
            <person name="Bryant D.A."/>
            <person name="Ward D.M."/>
        </authorList>
    </citation>
    <scope>NUCLEOTIDE SEQUENCE [LARGE SCALE GENOMIC DNA]</scope>
    <source>
        <strain evidence="7">OS</strain>
    </source>
</reference>
<dbReference type="PROSITE" id="PS50109">
    <property type="entry name" value="HIS_KIN"/>
    <property type="match status" value="1"/>
</dbReference>
<evidence type="ECO:0000256" key="2">
    <source>
        <dbReference type="ARBA" id="ARBA00012438"/>
    </source>
</evidence>
<keyword evidence="4" id="KW-0175">Coiled coil</keyword>
<dbReference type="SMART" id="SM00387">
    <property type="entry name" value="HATPase_c"/>
    <property type="match status" value="1"/>
</dbReference>
<evidence type="ECO:0000256" key="1">
    <source>
        <dbReference type="ARBA" id="ARBA00000085"/>
    </source>
</evidence>
<evidence type="ECO:0000256" key="3">
    <source>
        <dbReference type="ARBA" id="ARBA00022553"/>
    </source>
</evidence>
<dbReference type="SUPFAM" id="SSF55874">
    <property type="entry name" value="ATPase domain of HSP90 chaperone/DNA topoisomerase II/histidine kinase"/>
    <property type="match status" value="1"/>
</dbReference>